<dbReference type="PANTHER" id="PTHR42923">
    <property type="entry name" value="PROTOPORPHYRINOGEN OXIDASE"/>
    <property type="match status" value="1"/>
</dbReference>
<reference evidence="2 3" key="1">
    <citation type="submission" date="2022-06" db="EMBL/GenBank/DDBJ databases">
        <title>Genomic Encyclopedia of Archaeal and Bacterial Type Strains, Phase II (KMG-II): from individual species to whole genera.</title>
        <authorList>
            <person name="Goeker M."/>
        </authorList>
    </citation>
    <scope>NUCLEOTIDE SEQUENCE [LARGE SCALE GENOMIC DNA]</scope>
    <source>
        <strain evidence="2 3">DSM 44693</strain>
    </source>
</reference>
<dbReference type="EMBL" id="JAMTCJ010000004">
    <property type="protein sequence ID" value="MCP2178426.1"/>
    <property type="molecule type" value="Genomic_DNA"/>
</dbReference>
<gene>
    <name evidence="2" type="ORF">LX13_004267</name>
</gene>
<comment type="caution">
    <text evidence="2">The sequence shown here is derived from an EMBL/GenBank/DDBJ whole genome shotgun (WGS) entry which is preliminary data.</text>
</comment>
<accession>A0ABT1HKH1</accession>
<dbReference type="Gene3D" id="3.90.660.20">
    <property type="entry name" value="Protoporphyrinogen oxidase, mitochondrial, domain 2"/>
    <property type="match status" value="1"/>
</dbReference>
<dbReference type="InterPro" id="IPR002937">
    <property type="entry name" value="Amino_oxidase"/>
</dbReference>
<proteinExistence type="predicted"/>
<dbReference type="SUPFAM" id="SSF51905">
    <property type="entry name" value="FAD/NAD(P)-binding domain"/>
    <property type="match status" value="1"/>
</dbReference>
<dbReference type="RefSeq" id="WP_253663334.1">
    <property type="nucleotide sequence ID" value="NZ_BAAAJQ010000003.1"/>
</dbReference>
<dbReference type="Pfam" id="PF01593">
    <property type="entry name" value="Amino_oxidase"/>
    <property type="match status" value="1"/>
</dbReference>
<keyword evidence="3" id="KW-1185">Reference proteome</keyword>
<dbReference type="InterPro" id="IPR050464">
    <property type="entry name" value="Zeta_carotene_desat/Oxidored"/>
</dbReference>
<dbReference type="Gene3D" id="1.10.3110.10">
    <property type="entry name" value="protoporphyrinogen ix oxidase, domain 3"/>
    <property type="match status" value="1"/>
</dbReference>
<evidence type="ECO:0000313" key="2">
    <source>
        <dbReference type="EMBL" id="MCP2178426.1"/>
    </source>
</evidence>
<dbReference type="Proteomes" id="UP001206895">
    <property type="component" value="Unassembled WGS sequence"/>
</dbReference>
<dbReference type="InterPro" id="IPR036188">
    <property type="entry name" value="FAD/NAD-bd_sf"/>
</dbReference>
<feature type="domain" description="Amine oxidase" evidence="1">
    <location>
        <begin position="15"/>
        <end position="442"/>
    </location>
</feature>
<evidence type="ECO:0000259" key="1">
    <source>
        <dbReference type="Pfam" id="PF01593"/>
    </source>
</evidence>
<sequence>MSESEPRVAVIGGGVSGLVAALRLRQRLGPHAVIDVFEASSSPGGLLASQRVDGLLLDSGAESFIVRRPEAVALIDELGLTDHVVTPTTRRPAVLAGGRLHPLPRPTLMGVPADVSAVDELIIPADRDRMRGEATRELDWSSDGDVSIGEFVADRFGRSVVDRSVDPMLSGVYSSRSDDIGLRAALPQLAARLDAGADSLGAAVTSLLPPSSSAPVFGALDGGYRLLVDRLVETSGARLHLDHPIGALTPDDHGWTVDEVAYDAVIVALPAPAAANLLAVGAPGLAAPLGRIETASSALVLLAIAPGVDLPDHSGVLVATGETTTAKAITLSSRKWSHLAGGPGLVRASFGRFGDPVDDTPDRALIDAAITDLGTVVELTGSGPVLTPGDVIDAAVQRWPVGLPRYAPGHRDVIAELAAHRPSGLALCGSAYDGVGVPACIARAGVAVGQVVTDLASAGASAGGTMEP</sequence>
<evidence type="ECO:0000313" key="3">
    <source>
        <dbReference type="Proteomes" id="UP001206895"/>
    </source>
</evidence>
<organism evidence="2 3">
    <name type="scientific">Williamsia maris</name>
    <dbReference type="NCBI Taxonomy" id="72806"/>
    <lineage>
        <taxon>Bacteria</taxon>
        <taxon>Bacillati</taxon>
        <taxon>Actinomycetota</taxon>
        <taxon>Actinomycetes</taxon>
        <taxon>Mycobacteriales</taxon>
        <taxon>Nocardiaceae</taxon>
        <taxon>Williamsia</taxon>
    </lineage>
</organism>
<dbReference type="Gene3D" id="3.50.50.60">
    <property type="entry name" value="FAD/NAD(P)-binding domain"/>
    <property type="match status" value="1"/>
</dbReference>
<name>A0ABT1HKH1_9NOCA</name>
<dbReference type="SUPFAM" id="SSF54373">
    <property type="entry name" value="FAD-linked reductases, C-terminal domain"/>
    <property type="match status" value="1"/>
</dbReference>
<dbReference type="PANTHER" id="PTHR42923:SF3">
    <property type="entry name" value="PROTOPORPHYRINOGEN OXIDASE"/>
    <property type="match status" value="1"/>
</dbReference>
<protein>
    <submittedName>
        <fullName evidence="2">Oxygen-dependent protoporphyrinogen oxidase</fullName>
    </submittedName>
</protein>